<sequence>MKMRLFGFLLCSALPGFPTRHPAGEADRTTTSGIPRQPCCKRPFLFSFESDLTTCVPHPLKMMSGSSRIQGRPFLKPCSARANNDRATDTTTAAVLAGADQPTRLGRRKFLCTGMRLGFLDLFLVECRVSYSLRDA</sequence>
<feature type="signal peptide" evidence="1">
    <location>
        <begin position="1"/>
        <end position="18"/>
    </location>
</feature>
<keyword evidence="3" id="KW-1185">Reference proteome</keyword>
<gene>
    <name evidence="2" type="ORF">LY79DRAFT_273398</name>
</gene>
<dbReference type="RefSeq" id="XP_060412244.1">
    <property type="nucleotide sequence ID" value="XM_060552043.1"/>
</dbReference>
<name>A0AAD8PW80_9PEZI</name>
<dbReference type="AlphaFoldDB" id="A0AAD8PW80"/>
<dbReference type="EMBL" id="JAHLJV010000046">
    <property type="protein sequence ID" value="KAK1585210.1"/>
    <property type="molecule type" value="Genomic_DNA"/>
</dbReference>
<evidence type="ECO:0000313" key="3">
    <source>
        <dbReference type="Proteomes" id="UP001230504"/>
    </source>
</evidence>
<accession>A0AAD8PW80</accession>
<comment type="caution">
    <text evidence="2">The sequence shown here is derived from an EMBL/GenBank/DDBJ whole genome shotgun (WGS) entry which is preliminary data.</text>
</comment>
<keyword evidence="1" id="KW-0732">Signal</keyword>
<organism evidence="2 3">
    <name type="scientific">Colletotrichum navitas</name>
    <dbReference type="NCBI Taxonomy" id="681940"/>
    <lineage>
        <taxon>Eukaryota</taxon>
        <taxon>Fungi</taxon>
        <taxon>Dikarya</taxon>
        <taxon>Ascomycota</taxon>
        <taxon>Pezizomycotina</taxon>
        <taxon>Sordariomycetes</taxon>
        <taxon>Hypocreomycetidae</taxon>
        <taxon>Glomerellales</taxon>
        <taxon>Glomerellaceae</taxon>
        <taxon>Colletotrichum</taxon>
        <taxon>Colletotrichum graminicola species complex</taxon>
    </lineage>
</organism>
<dbReference type="Proteomes" id="UP001230504">
    <property type="component" value="Unassembled WGS sequence"/>
</dbReference>
<evidence type="ECO:0008006" key="4">
    <source>
        <dbReference type="Google" id="ProtNLM"/>
    </source>
</evidence>
<reference evidence="2" key="1">
    <citation type="submission" date="2021-06" db="EMBL/GenBank/DDBJ databases">
        <title>Comparative genomics, transcriptomics and evolutionary studies reveal genomic signatures of adaptation to plant cell wall in hemibiotrophic fungi.</title>
        <authorList>
            <consortium name="DOE Joint Genome Institute"/>
            <person name="Baroncelli R."/>
            <person name="Diaz J.F."/>
            <person name="Benocci T."/>
            <person name="Peng M."/>
            <person name="Battaglia E."/>
            <person name="Haridas S."/>
            <person name="Andreopoulos W."/>
            <person name="Labutti K."/>
            <person name="Pangilinan J."/>
            <person name="Floch G.L."/>
            <person name="Makela M.R."/>
            <person name="Henrissat B."/>
            <person name="Grigoriev I.V."/>
            <person name="Crouch J.A."/>
            <person name="De Vries R.P."/>
            <person name="Sukno S.A."/>
            <person name="Thon M.R."/>
        </authorList>
    </citation>
    <scope>NUCLEOTIDE SEQUENCE</scope>
    <source>
        <strain evidence="2">CBS 125086</strain>
    </source>
</reference>
<dbReference type="GeneID" id="85436283"/>
<protein>
    <recommendedName>
        <fullName evidence="4">Secreted protein</fullName>
    </recommendedName>
</protein>
<feature type="chain" id="PRO_5042252264" description="Secreted protein" evidence="1">
    <location>
        <begin position="19"/>
        <end position="136"/>
    </location>
</feature>
<proteinExistence type="predicted"/>
<evidence type="ECO:0000313" key="2">
    <source>
        <dbReference type="EMBL" id="KAK1585210.1"/>
    </source>
</evidence>
<evidence type="ECO:0000256" key="1">
    <source>
        <dbReference type="SAM" id="SignalP"/>
    </source>
</evidence>